<dbReference type="EMBL" id="ABJB010976320">
    <property type="status" value="NOT_ANNOTATED_CDS"/>
    <property type="molecule type" value="Genomic_DNA"/>
</dbReference>
<dbReference type="PaxDb" id="6945-B7PEP1"/>
<evidence type="ECO:0000313" key="2">
    <source>
        <dbReference type="EnsemblMetazoa" id="ISCW004772-PA"/>
    </source>
</evidence>
<protein>
    <submittedName>
        <fullName evidence="1 2">Uncharacterized protein</fullName>
    </submittedName>
</protein>
<keyword evidence="3" id="KW-1185">Reference proteome</keyword>
<gene>
    <name evidence="1" type="ORF">IscW_ISCW004772</name>
</gene>
<evidence type="ECO:0000313" key="1">
    <source>
        <dbReference type="EMBL" id="EEC05063.1"/>
    </source>
</evidence>
<name>B7PEP1_IXOSC</name>
<reference evidence="1 3" key="1">
    <citation type="submission" date="2008-03" db="EMBL/GenBank/DDBJ databases">
        <title>Annotation of Ixodes scapularis.</title>
        <authorList>
            <consortium name="Ixodes scapularis Genome Project Consortium"/>
            <person name="Caler E."/>
            <person name="Hannick L.I."/>
            <person name="Bidwell S."/>
            <person name="Joardar V."/>
            <person name="Thiagarajan M."/>
            <person name="Amedeo P."/>
            <person name="Galinsky K.J."/>
            <person name="Schobel S."/>
            <person name="Inman J."/>
            <person name="Hostetler J."/>
            <person name="Miller J."/>
            <person name="Hammond M."/>
            <person name="Megy K."/>
            <person name="Lawson D."/>
            <person name="Kodira C."/>
            <person name="Sutton G."/>
            <person name="Meyer J."/>
            <person name="Hill C.A."/>
            <person name="Birren B."/>
            <person name="Nene V."/>
            <person name="Collins F."/>
            <person name="Alarcon-Chaidez F."/>
            <person name="Wikel S."/>
            <person name="Strausberg R."/>
        </authorList>
    </citation>
    <scope>NUCLEOTIDE SEQUENCE [LARGE SCALE GENOMIC DNA]</scope>
    <source>
        <strain evidence="3">Wikel</strain>
        <strain evidence="1">Wikel colony</strain>
    </source>
</reference>
<dbReference type="VEuPathDB" id="VectorBase:ISCW004772"/>
<dbReference type="InParanoid" id="B7PEP1"/>
<sequence>MIRHDGCTPHKVNVSWNMMTLEEKEDIGGYMVRKLLLKMVELGPTKTATLYARKLLRQIFRADKLTGKSISG</sequence>
<dbReference type="Proteomes" id="UP000001555">
    <property type="component" value="Unassembled WGS sequence"/>
</dbReference>
<reference evidence="2" key="2">
    <citation type="submission" date="2020-05" db="UniProtKB">
        <authorList>
            <consortium name="EnsemblMetazoa"/>
        </authorList>
    </citation>
    <scope>IDENTIFICATION</scope>
    <source>
        <strain evidence="2">wikel</strain>
    </source>
</reference>
<dbReference type="AlphaFoldDB" id="B7PEP1"/>
<evidence type="ECO:0000313" key="3">
    <source>
        <dbReference type="Proteomes" id="UP000001555"/>
    </source>
</evidence>
<dbReference type="EMBL" id="ABJB010639388">
    <property type="status" value="NOT_ANNOTATED_CDS"/>
    <property type="molecule type" value="Genomic_DNA"/>
</dbReference>
<organism>
    <name type="scientific">Ixodes scapularis</name>
    <name type="common">Black-legged tick</name>
    <name type="synonym">Deer tick</name>
    <dbReference type="NCBI Taxonomy" id="6945"/>
    <lineage>
        <taxon>Eukaryota</taxon>
        <taxon>Metazoa</taxon>
        <taxon>Ecdysozoa</taxon>
        <taxon>Arthropoda</taxon>
        <taxon>Chelicerata</taxon>
        <taxon>Arachnida</taxon>
        <taxon>Acari</taxon>
        <taxon>Parasitiformes</taxon>
        <taxon>Ixodida</taxon>
        <taxon>Ixodoidea</taxon>
        <taxon>Ixodidae</taxon>
        <taxon>Ixodinae</taxon>
        <taxon>Ixodes</taxon>
    </lineage>
</organism>
<dbReference type="VEuPathDB" id="VectorBase:ISCI004772"/>
<accession>B7PEP1</accession>
<proteinExistence type="predicted"/>
<dbReference type="EMBL" id="DS696540">
    <property type="protein sequence ID" value="EEC05063.1"/>
    <property type="molecule type" value="Genomic_DNA"/>
</dbReference>
<dbReference type="HOGENOM" id="CLU_2725006_0_0_1"/>
<dbReference type="EnsemblMetazoa" id="ISCW004772-RA">
    <property type="protein sequence ID" value="ISCW004772-PA"/>
    <property type="gene ID" value="ISCW004772"/>
</dbReference>